<reference evidence="1" key="1">
    <citation type="submission" date="2018-02" db="EMBL/GenBank/DDBJ databases">
        <title>The genomes of Aspergillus section Nigri reveals drivers in fungal speciation.</title>
        <authorList>
            <consortium name="DOE Joint Genome Institute"/>
            <person name="Vesth T.C."/>
            <person name="Nybo J."/>
            <person name="Theobald S."/>
            <person name="Brandl J."/>
            <person name="Frisvad J.C."/>
            <person name="Nielsen K.F."/>
            <person name="Lyhne E.K."/>
            <person name="Kogle M.E."/>
            <person name="Kuo A."/>
            <person name="Riley R."/>
            <person name="Clum A."/>
            <person name="Nolan M."/>
            <person name="Lipzen A."/>
            <person name="Salamov A."/>
            <person name="Henrissat B."/>
            <person name="Wiebenga A."/>
            <person name="De vries R.P."/>
            <person name="Grigoriev I.V."/>
            <person name="Mortensen U.H."/>
            <person name="Andersen M.R."/>
            <person name="Baker S.E."/>
        </authorList>
    </citation>
    <scope>NUCLEOTIDE SEQUENCE</scope>
    <source>
        <strain evidence="1">CBS 621.78</strain>
    </source>
</reference>
<proteinExistence type="predicted"/>
<evidence type="ECO:0000313" key="2">
    <source>
        <dbReference type="Proteomes" id="UP000249057"/>
    </source>
</evidence>
<protein>
    <submittedName>
        <fullName evidence="1">Uncharacterized protein</fullName>
    </submittedName>
</protein>
<evidence type="ECO:0000313" key="1">
    <source>
        <dbReference type="EMBL" id="RAH42728.1"/>
    </source>
</evidence>
<name>A0ACD1G0K8_9EURO</name>
<organism evidence="1 2">
    <name type="scientific">Aspergillus brunneoviolaceus CBS 621.78</name>
    <dbReference type="NCBI Taxonomy" id="1450534"/>
    <lineage>
        <taxon>Eukaryota</taxon>
        <taxon>Fungi</taxon>
        <taxon>Dikarya</taxon>
        <taxon>Ascomycota</taxon>
        <taxon>Pezizomycotina</taxon>
        <taxon>Eurotiomycetes</taxon>
        <taxon>Eurotiomycetidae</taxon>
        <taxon>Eurotiales</taxon>
        <taxon>Aspergillaceae</taxon>
        <taxon>Aspergillus</taxon>
        <taxon>Aspergillus subgen. Circumdati</taxon>
    </lineage>
</organism>
<dbReference type="EMBL" id="KZ825371">
    <property type="protein sequence ID" value="RAH42728.1"/>
    <property type="molecule type" value="Genomic_DNA"/>
</dbReference>
<keyword evidence="2" id="KW-1185">Reference proteome</keyword>
<sequence>MDLGWLCGVWSVILDQRRRLVFRRVVGIGILLMSHASGGNYLDVFDISSGVSALRLRSMTMTT</sequence>
<gene>
    <name evidence="1" type="ORF">BO95DRAFT_466672</name>
</gene>
<dbReference type="Proteomes" id="UP000249057">
    <property type="component" value="Unassembled WGS sequence"/>
</dbReference>
<accession>A0ACD1G0K8</accession>